<dbReference type="SUPFAM" id="SSF55729">
    <property type="entry name" value="Acyl-CoA N-acyltransferases (Nat)"/>
    <property type="match status" value="1"/>
</dbReference>
<dbReference type="RefSeq" id="WP_184834915.1">
    <property type="nucleotide sequence ID" value="NZ_JACHMN010000002.1"/>
</dbReference>
<dbReference type="Gene3D" id="3.40.630.30">
    <property type="match status" value="1"/>
</dbReference>
<evidence type="ECO:0000313" key="2">
    <source>
        <dbReference type="EMBL" id="MBB5868750.1"/>
    </source>
</evidence>
<dbReference type="Gene3D" id="1.10.1200.10">
    <property type="entry name" value="ACP-like"/>
    <property type="match status" value="1"/>
</dbReference>
<reference evidence="2 3" key="1">
    <citation type="submission" date="2020-08" db="EMBL/GenBank/DDBJ databases">
        <title>Sequencing the genomes of 1000 actinobacteria strains.</title>
        <authorList>
            <person name="Klenk H.-P."/>
        </authorList>
    </citation>
    <scope>NUCLEOTIDE SEQUENCE [LARGE SCALE GENOMIC DNA]</scope>
    <source>
        <strain evidence="2 3">DSM 45362</strain>
    </source>
</reference>
<dbReference type="InterPro" id="IPR016181">
    <property type="entry name" value="Acyl_CoA_acyltransferase"/>
</dbReference>
<dbReference type="InterPro" id="IPR036736">
    <property type="entry name" value="ACP-like_sf"/>
</dbReference>
<evidence type="ECO:0000259" key="1">
    <source>
        <dbReference type="Pfam" id="PF00550"/>
    </source>
</evidence>
<feature type="domain" description="Carrier" evidence="1">
    <location>
        <begin position="12"/>
        <end position="66"/>
    </location>
</feature>
<dbReference type="InterPro" id="IPR009081">
    <property type="entry name" value="PP-bd_ACP"/>
</dbReference>
<dbReference type="SUPFAM" id="SSF47336">
    <property type="entry name" value="ACP-like"/>
    <property type="match status" value="1"/>
</dbReference>
<name>A0A841BPK4_9ACTN</name>
<dbReference type="GO" id="GO:0016740">
    <property type="term" value="F:transferase activity"/>
    <property type="evidence" value="ECO:0007669"/>
    <property type="project" value="UniProtKB-KW"/>
</dbReference>
<keyword evidence="3" id="KW-1185">Reference proteome</keyword>
<protein>
    <submittedName>
        <fullName evidence="2">RimJ/RimL family protein N-acetyltransferase/acyl carrier protein</fullName>
    </submittedName>
</protein>
<dbReference type="Pfam" id="PF00550">
    <property type="entry name" value="PP-binding"/>
    <property type="match status" value="1"/>
</dbReference>
<dbReference type="AlphaFoldDB" id="A0A841BPK4"/>
<organism evidence="2 3">
    <name type="scientific">Allocatelliglobosispora scoriae</name>
    <dbReference type="NCBI Taxonomy" id="643052"/>
    <lineage>
        <taxon>Bacteria</taxon>
        <taxon>Bacillati</taxon>
        <taxon>Actinomycetota</taxon>
        <taxon>Actinomycetes</taxon>
        <taxon>Micromonosporales</taxon>
        <taxon>Micromonosporaceae</taxon>
        <taxon>Allocatelliglobosispora</taxon>
    </lineage>
</organism>
<dbReference type="EMBL" id="JACHMN010000002">
    <property type="protein sequence ID" value="MBB5868750.1"/>
    <property type="molecule type" value="Genomic_DNA"/>
</dbReference>
<proteinExistence type="predicted"/>
<keyword evidence="2" id="KW-0808">Transferase</keyword>
<evidence type="ECO:0000313" key="3">
    <source>
        <dbReference type="Proteomes" id="UP000587527"/>
    </source>
</evidence>
<sequence>MTTDTVAAPPRERVRTELAALLDVDLSAVPDRASLRDGLALDSLTMMRVITWLEARGVPILAEELLPASVGDLLARVESRGDGPRLRIGGLPGIPEHLRATPPHDPLVPVLETRALRLTPIVGEDLGFLYSLAVEPETGFRWRYRGSIPPLERFRAELWNQVLLQYVVRRVADDAPVGHVVAYGDELSLRHTYVGAVFHPSSAGTGLPAQAVSLFVRHLFHTFPLNKVYMEVPGINWPQVQSGQGSLFQVEGVLRDHDYYAGRLWDKYVCAIYPDGRAPAAS</sequence>
<comment type="caution">
    <text evidence="2">The sequence shown here is derived from an EMBL/GenBank/DDBJ whole genome shotgun (WGS) entry which is preliminary data.</text>
</comment>
<dbReference type="Proteomes" id="UP000587527">
    <property type="component" value="Unassembled WGS sequence"/>
</dbReference>
<gene>
    <name evidence="2" type="ORF">F4553_002129</name>
</gene>
<accession>A0A841BPK4</accession>